<protein>
    <submittedName>
        <fullName evidence="3">Uncharacterized protein</fullName>
    </submittedName>
</protein>
<feature type="compositionally biased region" description="Basic residues" evidence="1">
    <location>
        <begin position="179"/>
        <end position="190"/>
    </location>
</feature>
<organism evidence="3 4">
    <name type="scientific">Orbilia blumenaviensis</name>
    <dbReference type="NCBI Taxonomy" id="1796055"/>
    <lineage>
        <taxon>Eukaryota</taxon>
        <taxon>Fungi</taxon>
        <taxon>Dikarya</taxon>
        <taxon>Ascomycota</taxon>
        <taxon>Pezizomycotina</taxon>
        <taxon>Orbiliomycetes</taxon>
        <taxon>Orbiliales</taxon>
        <taxon>Orbiliaceae</taxon>
        <taxon>Orbilia</taxon>
    </lineage>
</organism>
<name>A0AAV9VLW1_9PEZI</name>
<evidence type="ECO:0000313" key="3">
    <source>
        <dbReference type="EMBL" id="KAK6362218.1"/>
    </source>
</evidence>
<keyword evidence="4" id="KW-1185">Reference proteome</keyword>
<proteinExistence type="predicted"/>
<sequence>MGQEQMANPGTKSLELALTQEDKTICNISETPNNYCPKTPERLAEELREARRGLFSGTTLAVIFAVGMGLTFFLRYQFIRYFEYKEKWHIERARLKTIRKVNRTMAKRGLDNHYPENTDQWLLDHPPSRFWAFVFENEVFIALLDFVEHRTASVGKFTGMMGRPKLGDEASGIPLNSLRARRRYRGRRRGSLQATSREAPKSLFPPPISTQHHHEEPSRGGSVASSHGLPIGFNSIDTASDDEFQGPDRESYQIPGGFGGTPWAPEDDASS</sequence>
<gene>
    <name evidence="3" type="ORF">TWF730_005914</name>
</gene>
<evidence type="ECO:0000313" key="4">
    <source>
        <dbReference type="Proteomes" id="UP001373714"/>
    </source>
</evidence>
<evidence type="ECO:0000256" key="1">
    <source>
        <dbReference type="SAM" id="MobiDB-lite"/>
    </source>
</evidence>
<dbReference type="AlphaFoldDB" id="A0AAV9VLW1"/>
<feature type="transmembrane region" description="Helical" evidence="2">
    <location>
        <begin position="53"/>
        <end position="74"/>
    </location>
</feature>
<feature type="region of interest" description="Disordered" evidence="1">
    <location>
        <begin position="177"/>
        <end position="271"/>
    </location>
</feature>
<keyword evidence="2" id="KW-0472">Membrane</keyword>
<accession>A0AAV9VLW1</accession>
<keyword evidence="2" id="KW-0812">Transmembrane</keyword>
<comment type="caution">
    <text evidence="3">The sequence shown here is derived from an EMBL/GenBank/DDBJ whole genome shotgun (WGS) entry which is preliminary data.</text>
</comment>
<evidence type="ECO:0000256" key="2">
    <source>
        <dbReference type="SAM" id="Phobius"/>
    </source>
</evidence>
<dbReference type="EMBL" id="JAVHNS010000002">
    <property type="protein sequence ID" value="KAK6362218.1"/>
    <property type="molecule type" value="Genomic_DNA"/>
</dbReference>
<keyword evidence="2" id="KW-1133">Transmembrane helix</keyword>
<reference evidence="3 4" key="1">
    <citation type="submission" date="2019-10" db="EMBL/GenBank/DDBJ databases">
        <authorList>
            <person name="Palmer J.M."/>
        </authorList>
    </citation>
    <scope>NUCLEOTIDE SEQUENCE [LARGE SCALE GENOMIC DNA]</scope>
    <source>
        <strain evidence="3 4">TWF730</strain>
    </source>
</reference>
<dbReference type="Proteomes" id="UP001373714">
    <property type="component" value="Unassembled WGS sequence"/>
</dbReference>